<protein>
    <submittedName>
        <fullName evidence="1">Sporulation protein</fullName>
    </submittedName>
</protein>
<proteinExistence type="predicted"/>
<name>A0ABT4TNW5_9ACTN</name>
<keyword evidence="2" id="KW-1185">Reference proteome</keyword>
<dbReference type="RefSeq" id="WP_270679028.1">
    <property type="nucleotide sequence ID" value="NZ_JAQFWP010000034.1"/>
</dbReference>
<accession>A0ABT4TNW5</accession>
<dbReference type="Proteomes" id="UP001165685">
    <property type="component" value="Unassembled WGS sequence"/>
</dbReference>
<sequence>MAYMYLPASPGIGGPRVETVLPNPHVRPGEQVHGHVDLVGGAAPAHIGRILLGARAGVEAESDRRTPVDAAAVQLSGPFVLAPGEHRRIPFAYPLNVQAPLTFAWGHPLRGSELGLSTFVEIAGGVRATDLDPLAVHPLPAQQAVLDAVAGLGFGLIGTDMERGGISGVHHDAPYHQEFEFRPGPNHIGRMEELELAFVAAPLGVLVVLEADKRGSLLSEGVDRRGGFQIPHQAADYRPQVHQQIEALLGERLL</sequence>
<organism evidence="1 2">
    <name type="scientific">Nocardiopsis suaedae</name>
    <dbReference type="NCBI Taxonomy" id="3018444"/>
    <lineage>
        <taxon>Bacteria</taxon>
        <taxon>Bacillati</taxon>
        <taxon>Actinomycetota</taxon>
        <taxon>Actinomycetes</taxon>
        <taxon>Streptosporangiales</taxon>
        <taxon>Nocardiopsidaceae</taxon>
        <taxon>Nocardiopsis</taxon>
    </lineage>
</organism>
<dbReference type="Pfam" id="PF07070">
    <property type="entry name" value="Spo0M"/>
    <property type="match status" value="1"/>
</dbReference>
<evidence type="ECO:0000313" key="1">
    <source>
        <dbReference type="EMBL" id="MDA2806387.1"/>
    </source>
</evidence>
<evidence type="ECO:0000313" key="2">
    <source>
        <dbReference type="Proteomes" id="UP001165685"/>
    </source>
</evidence>
<dbReference type="InterPro" id="IPR009776">
    <property type="entry name" value="Spore_0_M"/>
</dbReference>
<comment type="caution">
    <text evidence="1">The sequence shown here is derived from an EMBL/GenBank/DDBJ whole genome shotgun (WGS) entry which is preliminary data.</text>
</comment>
<gene>
    <name evidence="1" type="ORF">O4U47_17880</name>
</gene>
<dbReference type="PANTHER" id="PTHR40053">
    <property type="entry name" value="SPORULATION-CONTROL PROTEIN SPO0M"/>
    <property type="match status" value="1"/>
</dbReference>
<reference evidence="1" key="1">
    <citation type="submission" date="2023-01" db="EMBL/GenBank/DDBJ databases">
        <title>Draft genome sequence of Nocardiopsis sp. LSu2-4 isolated from halophytes.</title>
        <authorList>
            <person name="Duangmal K."/>
            <person name="Chantavorakit T."/>
        </authorList>
    </citation>
    <scope>NUCLEOTIDE SEQUENCE</scope>
    <source>
        <strain evidence="1">LSu2-4</strain>
    </source>
</reference>
<dbReference type="EMBL" id="JAQFWP010000034">
    <property type="protein sequence ID" value="MDA2806387.1"/>
    <property type="molecule type" value="Genomic_DNA"/>
</dbReference>
<dbReference type="PANTHER" id="PTHR40053:SF1">
    <property type="entry name" value="SPORULATION-CONTROL PROTEIN SPO0M"/>
    <property type="match status" value="1"/>
</dbReference>